<evidence type="ECO:0000313" key="1">
    <source>
        <dbReference type="EMBL" id="QHI69538.1"/>
    </source>
</evidence>
<dbReference type="AlphaFoldDB" id="A0A6P1MBS2"/>
<dbReference type="RefSeq" id="WP_160628720.1">
    <property type="nucleotide sequence ID" value="NZ_CP047593.1"/>
</dbReference>
<sequence>MKITCQIEITDLARLEPCMRRVGLEMKSDRQVREFFAAVTMSGLGILQNGGPFPCDEFSGLVKSFLTNQQKGIGQ</sequence>
<reference evidence="1 2" key="1">
    <citation type="submission" date="2020-01" db="EMBL/GenBank/DDBJ databases">
        <title>Ponticoccus aerotolerans gen. nov., sp. nov., an anaerobic bacterium and proposal of Ponticoccusceae fam. nov., Ponticoccusles ord. nov. and Ponticoccuse classis nov. in the phylum Kiritimatiellaeota.</title>
        <authorList>
            <person name="Zhou L.Y."/>
            <person name="Du Z.J."/>
        </authorList>
    </citation>
    <scope>NUCLEOTIDE SEQUENCE [LARGE SCALE GENOMIC DNA]</scope>
    <source>
        <strain evidence="1 2">S-5007</strain>
    </source>
</reference>
<evidence type="ECO:0000313" key="2">
    <source>
        <dbReference type="Proteomes" id="UP000464954"/>
    </source>
</evidence>
<dbReference type="KEGG" id="taer:GT409_08735"/>
<gene>
    <name evidence="1" type="ORF">GT409_08735</name>
</gene>
<keyword evidence="2" id="KW-1185">Reference proteome</keyword>
<dbReference type="Proteomes" id="UP000464954">
    <property type="component" value="Chromosome"/>
</dbReference>
<organism evidence="1 2">
    <name type="scientific">Tichowtungia aerotolerans</name>
    <dbReference type="NCBI Taxonomy" id="2697043"/>
    <lineage>
        <taxon>Bacteria</taxon>
        <taxon>Pseudomonadati</taxon>
        <taxon>Kiritimatiellota</taxon>
        <taxon>Tichowtungiia</taxon>
        <taxon>Tichowtungiales</taxon>
        <taxon>Tichowtungiaceae</taxon>
        <taxon>Tichowtungia</taxon>
    </lineage>
</organism>
<protein>
    <submittedName>
        <fullName evidence="1">Uncharacterized protein</fullName>
    </submittedName>
</protein>
<dbReference type="EMBL" id="CP047593">
    <property type="protein sequence ID" value="QHI69538.1"/>
    <property type="molecule type" value="Genomic_DNA"/>
</dbReference>
<name>A0A6P1MBS2_9BACT</name>
<proteinExistence type="predicted"/>
<accession>A0A6P1MBS2</accession>